<organism evidence="1 2">
    <name type="scientific">Dentiscutata erythropus</name>
    <dbReference type="NCBI Taxonomy" id="1348616"/>
    <lineage>
        <taxon>Eukaryota</taxon>
        <taxon>Fungi</taxon>
        <taxon>Fungi incertae sedis</taxon>
        <taxon>Mucoromycota</taxon>
        <taxon>Glomeromycotina</taxon>
        <taxon>Glomeromycetes</taxon>
        <taxon>Diversisporales</taxon>
        <taxon>Gigasporaceae</taxon>
        <taxon>Dentiscutata</taxon>
    </lineage>
</organism>
<feature type="non-terminal residue" evidence="1">
    <location>
        <position position="1"/>
    </location>
</feature>
<name>A0A9N9JVC9_9GLOM</name>
<dbReference type="EMBL" id="CAJVPY010033572">
    <property type="protein sequence ID" value="CAG8799092.1"/>
    <property type="molecule type" value="Genomic_DNA"/>
</dbReference>
<dbReference type="OrthoDB" id="2490171at2759"/>
<evidence type="ECO:0000313" key="1">
    <source>
        <dbReference type="EMBL" id="CAG8799092.1"/>
    </source>
</evidence>
<dbReference type="AlphaFoldDB" id="A0A9N9JVC9"/>
<accession>A0A9N9JVC9</accession>
<keyword evidence="2" id="KW-1185">Reference proteome</keyword>
<evidence type="ECO:0000313" key="2">
    <source>
        <dbReference type="Proteomes" id="UP000789405"/>
    </source>
</evidence>
<sequence length="64" mass="7465">VTIKNSITKLISSAMLLYDKNKHKRKVEFVDVRCVKGKLMKDNNVYGEEKKSEIVTIMMNFDEL</sequence>
<protein>
    <submittedName>
        <fullName evidence="1">19708_t:CDS:1</fullName>
    </submittedName>
</protein>
<gene>
    <name evidence="1" type="ORF">DERYTH_LOCUS23003</name>
</gene>
<proteinExistence type="predicted"/>
<comment type="caution">
    <text evidence="1">The sequence shown here is derived from an EMBL/GenBank/DDBJ whole genome shotgun (WGS) entry which is preliminary data.</text>
</comment>
<dbReference type="Proteomes" id="UP000789405">
    <property type="component" value="Unassembled WGS sequence"/>
</dbReference>
<reference evidence="1" key="1">
    <citation type="submission" date="2021-06" db="EMBL/GenBank/DDBJ databases">
        <authorList>
            <person name="Kallberg Y."/>
            <person name="Tangrot J."/>
            <person name="Rosling A."/>
        </authorList>
    </citation>
    <scope>NUCLEOTIDE SEQUENCE</scope>
    <source>
        <strain evidence="1">MA453B</strain>
    </source>
</reference>